<evidence type="ECO:0000259" key="1">
    <source>
        <dbReference type="Pfam" id="PF07883"/>
    </source>
</evidence>
<dbReference type="Gene3D" id="2.60.120.10">
    <property type="entry name" value="Jelly Rolls"/>
    <property type="match status" value="1"/>
</dbReference>
<dbReference type="InterPro" id="IPR014710">
    <property type="entry name" value="RmlC-like_jellyroll"/>
</dbReference>
<proteinExistence type="predicted"/>
<reference evidence="3" key="1">
    <citation type="journal article" date="2019" name="Int. J. Syst. Evol. Microbiol.">
        <title>The Global Catalogue of Microorganisms (GCM) 10K type strain sequencing project: providing services to taxonomists for standard genome sequencing and annotation.</title>
        <authorList>
            <consortium name="The Broad Institute Genomics Platform"/>
            <consortium name="The Broad Institute Genome Sequencing Center for Infectious Disease"/>
            <person name="Wu L."/>
            <person name="Ma J."/>
        </authorList>
    </citation>
    <scope>NUCLEOTIDE SEQUENCE [LARGE SCALE GENOMIC DNA]</scope>
    <source>
        <strain evidence="3">CECT 8570</strain>
    </source>
</reference>
<dbReference type="SUPFAM" id="SSF51182">
    <property type="entry name" value="RmlC-like cupins"/>
    <property type="match status" value="1"/>
</dbReference>
<feature type="domain" description="Cupin type-2" evidence="1">
    <location>
        <begin position="60"/>
        <end position="122"/>
    </location>
</feature>
<dbReference type="EMBL" id="JBHSCX010000020">
    <property type="protein sequence ID" value="MFC4363481.1"/>
    <property type="molecule type" value="Genomic_DNA"/>
</dbReference>
<comment type="caution">
    <text evidence="2">The sequence shown here is derived from an EMBL/GenBank/DDBJ whole genome shotgun (WGS) entry which is preliminary data.</text>
</comment>
<dbReference type="RefSeq" id="WP_290261326.1">
    <property type="nucleotide sequence ID" value="NZ_JAUFQG010000004.1"/>
</dbReference>
<evidence type="ECO:0000313" key="2">
    <source>
        <dbReference type="EMBL" id="MFC4363481.1"/>
    </source>
</evidence>
<keyword evidence="3" id="KW-1185">Reference proteome</keyword>
<dbReference type="InterPro" id="IPR011051">
    <property type="entry name" value="RmlC_Cupin_sf"/>
</dbReference>
<organism evidence="2 3">
    <name type="scientific">Simiduia curdlanivorans</name>
    <dbReference type="NCBI Taxonomy" id="1492769"/>
    <lineage>
        <taxon>Bacteria</taxon>
        <taxon>Pseudomonadati</taxon>
        <taxon>Pseudomonadota</taxon>
        <taxon>Gammaproteobacteria</taxon>
        <taxon>Cellvibrionales</taxon>
        <taxon>Cellvibrionaceae</taxon>
        <taxon>Simiduia</taxon>
    </lineage>
</organism>
<evidence type="ECO:0000313" key="3">
    <source>
        <dbReference type="Proteomes" id="UP001595840"/>
    </source>
</evidence>
<gene>
    <name evidence="2" type="ORF">ACFOX3_14295</name>
</gene>
<dbReference type="Proteomes" id="UP001595840">
    <property type="component" value="Unassembled WGS sequence"/>
</dbReference>
<sequence length="137" mass="15160">MSGMKLSAQTLLDVAAVIKPNLGVDLVPTGPGMYEALDRNFDQFKDHLLVSAYDFSEPWGSWERHPAGDEIVILLSGRVEFVLRRDEGDDSVSLDQNGDYLVIPQGIWHTAKTAEPSRLLFITPGEGTEHGQDPRLL</sequence>
<protein>
    <submittedName>
        <fullName evidence="2">Cupin domain-containing protein</fullName>
    </submittedName>
</protein>
<dbReference type="CDD" id="cd02208">
    <property type="entry name" value="cupin_RmlC-like"/>
    <property type="match status" value="1"/>
</dbReference>
<dbReference type="Pfam" id="PF07883">
    <property type="entry name" value="Cupin_2"/>
    <property type="match status" value="1"/>
</dbReference>
<name>A0ABV8V6J0_9GAMM</name>
<accession>A0ABV8V6J0</accession>
<dbReference type="InterPro" id="IPR013096">
    <property type="entry name" value="Cupin_2"/>
</dbReference>